<proteinExistence type="predicted"/>
<dbReference type="EMBL" id="BANX01000008">
    <property type="protein sequence ID" value="GAC67669.1"/>
    <property type="molecule type" value="Genomic_DNA"/>
</dbReference>
<dbReference type="InterPro" id="IPR029058">
    <property type="entry name" value="AB_hydrolase_fold"/>
</dbReference>
<reference evidence="1 2" key="1">
    <citation type="submission" date="2013-01" db="EMBL/GenBank/DDBJ databases">
        <title>Whole genome shotgun sequence of Gordonia soli NBRC 108243.</title>
        <authorList>
            <person name="Isaki-Nakamura S."/>
            <person name="Hosoyama A."/>
            <person name="Tsuchikane K."/>
            <person name="Ando Y."/>
            <person name="Baba S."/>
            <person name="Ohji S."/>
            <person name="Hamada M."/>
            <person name="Tamura T."/>
            <person name="Yamazoe A."/>
            <person name="Yamazaki S."/>
            <person name="Fujita N."/>
        </authorList>
    </citation>
    <scope>NUCLEOTIDE SEQUENCE [LARGE SCALE GENOMIC DNA]</scope>
    <source>
        <strain evidence="1 2">NBRC 108243</strain>
    </source>
</reference>
<dbReference type="PANTHER" id="PTHR34853:SF1">
    <property type="entry name" value="LIPASE 5"/>
    <property type="match status" value="1"/>
</dbReference>
<dbReference type="PIRSF" id="PIRSF029171">
    <property type="entry name" value="Esterase_LipA"/>
    <property type="match status" value="1"/>
</dbReference>
<dbReference type="AlphaFoldDB" id="M0QGV1"/>
<dbReference type="InterPro" id="IPR005152">
    <property type="entry name" value="Lipase_secreted"/>
</dbReference>
<dbReference type="SUPFAM" id="SSF53474">
    <property type="entry name" value="alpha/beta-Hydrolases"/>
    <property type="match status" value="1"/>
</dbReference>
<evidence type="ECO:0008006" key="3">
    <source>
        <dbReference type="Google" id="ProtNLM"/>
    </source>
</evidence>
<protein>
    <recommendedName>
        <fullName evidence="3">Lipase</fullName>
    </recommendedName>
</protein>
<keyword evidence="2" id="KW-1185">Reference proteome</keyword>
<accession>M0QGV1</accession>
<evidence type="ECO:0000313" key="2">
    <source>
        <dbReference type="Proteomes" id="UP000011666"/>
    </source>
</evidence>
<dbReference type="Pfam" id="PF03583">
    <property type="entry name" value="LIP"/>
    <property type="match status" value="1"/>
</dbReference>
<name>M0QGV1_9ACTN</name>
<dbReference type="GO" id="GO:0004806">
    <property type="term" value="F:triacylglycerol lipase activity"/>
    <property type="evidence" value="ECO:0007669"/>
    <property type="project" value="InterPro"/>
</dbReference>
<dbReference type="STRING" id="1223545.GS4_08_02540"/>
<sequence>MSPSDPVRRVIRRRHRVAVAAVLVGITVTAAVPAVASATPTSISATPTARPGAVLRVETLPAELVLTRASSARHFEYSTTGPNGRAATSLGTLYVPKGTPPRGGWPVVSYGHGTAGLSDQVVSYTGWVGKDNTGDQYLSRWLDAGFAVAASEYVGIGTPGVHPYLNTRSEGAAMIDVVRAARSVDPSLSRIWVANGYSQGGHASVAAASMARTYAPELRMAGSAAGGVPAGIADELALVTPAAPVNPSPDLSVYLAYVLAGFRAAQPDYPLDTYLSPRGAEVLALAEKLDYFDLGKAIGSAAPGELVSRPLSEGTLLAAIRRNSGLPVARYGVPVLIYQQAFDAVSPAPFSARLADDLRGAGTSVTYRLDRSPAGHAAWDEALDQVLRFARTSVDAAR</sequence>
<comment type="caution">
    <text evidence="1">The sequence shown here is derived from an EMBL/GenBank/DDBJ whole genome shotgun (WGS) entry which is preliminary data.</text>
</comment>
<gene>
    <name evidence="1" type="ORF">GS4_08_02540</name>
</gene>
<dbReference type="PANTHER" id="PTHR34853">
    <property type="match status" value="1"/>
</dbReference>
<organism evidence="1 2">
    <name type="scientific">Gordonia soli NBRC 108243</name>
    <dbReference type="NCBI Taxonomy" id="1223545"/>
    <lineage>
        <taxon>Bacteria</taxon>
        <taxon>Bacillati</taxon>
        <taxon>Actinomycetota</taxon>
        <taxon>Actinomycetes</taxon>
        <taxon>Mycobacteriales</taxon>
        <taxon>Gordoniaceae</taxon>
        <taxon>Gordonia</taxon>
    </lineage>
</organism>
<dbReference type="Proteomes" id="UP000011666">
    <property type="component" value="Unassembled WGS sequence"/>
</dbReference>
<evidence type="ECO:0000313" key="1">
    <source>
        <dbReference type="EMBL" id="GAC67669.1"/>
    </source>
</evidence>
<dbReference type="GO" id="GO:0016042">
    <property type="term" value="P:lipid catabolic process"/>
    <property type="evidence" value="ECO:0007669"/>
    <property type="project" value="InterPro"/>
</dbReference>
<dbReference type="Gene3D" id="3.40.50.1820">
    <property type="entry name" value="alpha/beta hydrolase"/>
    <property type="match status" value="1"/>
</dbReference>
<dbReference type="eggNOG" id="COG1506">
    <property type="taxonomic scope" value="Bacteria"/>
</dbReference>